<protein>
    <recommendedName>
        <fullName evidence="2">CNH domain-containing protein</fullName>
    </recommendedName>
</protein>
<dbReference type="PANTHER" id="PTHR46572:SF1">
    <property type="entry name" value="RHO1 GUANINE NUCLEOTIDE EXCHANGE FACTOR TUS1"/>
    <property type="match status" value="1"/>
</dbReference>
<dbReference type="Pfam" id="PF00780">
    <property type="entry name" value="CNH"/>
    <property type="match status" value="1"/>
</dbReference>
<feature type="non-terminal residue" evidence="3">
    <location>
        <position position="170"/>
    </location>
</feature>
<comment type="caution">
    <text evidence="3">The sequence shown here is derived from an EMBL/GenBank/DDBJ whole genome shotgun (WGS) entry which is preliminary data.</text>
</comment>
<evidence type="ECO:0000256" key="1">
    <source>
        <dbReference type="ARBA" id="ARBA00022658"/>
    </source>
</evidence>
<keyword evidence="1" id="KW-0344">Guanine-nucleotide releasing factor</keyword>
<dbReference type="PANTHER" id="PTHR46572">
    <property type="entry name" value="RHO1 GDP-GTP EXCHANGE PROTEIN 1-RELATED"/>
    <property type="match status" value="1"/>
</dbReference>
<dbReference type="PROSITE" id="PS50219">
    <property type="entry name" value="CNH"/>
    <property type="match status" value="1"/>
</dbReference>
<organism evidence="3 4">
    <name type="scientific">Sphagnurus paluster</name>
    <dbReference type="NCBI Taxonomy" id="117069"/>
    <lineage>
        <taxon>Eukaryota</taxon>
        <taxon>Fungi</taxon>
        <taxon>Dikarya</taxon>
        <taxon>Basidiomycota</taxon>
        <taxon>Agaricomycotina</taxon>
        <taxon>Agaricomycetes</taxon>
        <taxon>Agaricomycetidae</taxon>
        <taxon>Agaricales</taxon>
        <taxon>Tricholomatineae</taxon>
        <taxon>Lyophyllaceae</taxon>
        <taxon>Sphagnurus</taxon>
    </lineage>
</organism>
<proteinExistence type="predicted"/>
<gene>
    <name evidence="3" type="ORF">H0H81_008541</name>
</gene>
<evidence type="ECO:0000259" key="2">
    <source>
        <dbReference type="PROSITE" id="PS50219"/>
    </source>
</evidence>
<keyword evidence="4" id="KW-1185">Reference proteome</keyword>
<sequence length="170" mass="18916">EFYISEKVTSIDFLRTKLVAGTTRHDFEVIDIDTLVTQPLVDPDSTLYDSKTMKCVAVLRVGSEALLCYHSFAIFTDTQGRPTAKQCIKWRADAVHAVGLYLIAFGPDHIEVRFGADGTLVQTIWIKHTLLCVSQEMCTIQTLDGRLLGLHFSASLKAVHEAHAHSTPQE</sequence>
<dbReference type="OrthoDB" id="2272012at2759"/>
<dbReference type="InterPro" id="IPR052233">
    <property type="entry name" value="Rho-type_GEFs"/>
</dbReference>
<evidence type="ECO:0000313" key="3">
    <source>
        <dbReference type="EMBL" id="KAG5636286.1"/>
    </source>
</evidence>
<accession>A0A9P7K5Y8</accession>
<name>A0A9P7K5Y8_9AGAR</name>
<evidence type="ECO:0000313" key="4">
    <source>
        <dbReference type="Proteomes" id="UP000717328"/>
    </source>
</evidence>
<dbReference type="InterPro" id="IPR001180">
    <property type="entry name" value="CNH_dom"/>
</dbReference>
<feature type="domain" description="CNH" evidence="2">
    <location>
        <begin position="1"/>
        <end position="139"/>
    </location>
</feature>
<reference evidence="3" key="2">
    <citation type="submission" date="2021-10" db="EMBL/GenBank/DDBJ databases">
        <title>Phylogenomics reveals ancestral predisposition of the termite-cultivated fungus Termitomyces towards a domesticated lifestyle.</title>
        <authorList>
            <person name="Auxier B."/>
            <person name="Grum-Grzhimaylo A."/>
            <person name="Cardenas M.E."/>
            <person name="Lodge J.D."/>
            <person name="Laessoe T."/>
            <person name="Pedersen O."/>
            <person name="Smith M.E."/>
            <person name="Kuyper T.W."/>
            <person name="Franco-Molano E.A."/>
            <person name="Baroni T.J."/>
            <person name="Aanen D.K."/>
        </authorList>
    </citation>
    <scope>NUCLEOTIDE SEQUENCE</scope>
    <source>
        <strain evidence="3">D49</strain>
    </source>
</reference>
<dbReference type="EMBL" id="JABCKI010005952">
    <property type="protein sequence ID" value="KAG5636286.1"/>
    <property type="molecule type" value="Genomic_DNA"/>
</dbReference>
<dbReference type="Proteomes" id="UP000717328">
    <property type="component" value="Unassembled WGS sequence"/>
</dbReference>
<dbReference type="AlphaFoldDB" id="A0A9P7K5Y8"/>
<dbReference type="GO" id="GO:0005085">
    <property type="term" value="F:guanyl-nucleotide exchange factor activity"/>
    <property type="evidence" value="ECO:0007669"/>
    <property type="project" value="UniProtKB-KW"/>
</dbReference>
<reference evidence="3" key="1">
    <citation type="submission" date="2021-02" db="EMBL/GenBank/DDBJ databases">
        <authorList>
            <person name="Nieuwenhuis M."/>
            <person name="Van De Peppel L.J.J."/>
        </authorList>
    </citation>
    <scope>NUCLEOTIDE SEQUENCE</scope>
    <source>
        <strain evidence="3">D49</strain>
    </source>
</reference>